<dbReference type="EMBL" id="CAUYUJ010019383">
    <property type="protein sequence ID" value="CAK0890727.1"/>
    <property type="molecule type" value="Genomic_DNA"/>
</dbReference>
<keyword evidence="3" id="KW-1185">Reference proteome</keyword>
<comment type="caution">
    <text evidence="2">The sequence shown here is derived from an EMBL/GenBank/DDBJ whole genome shotgun (WGS) entry which is preliminary data.</text>
</comment>
<organism evidence="2 3">
    <name type="scientific">Prorocentrum cordatum</name>
    <dbReference type="NCBI Taxonomy" id="2364126"/>
    <lineage>
        <taxon>Eukaryota</taxon>
        <taxon>Sar</taxon>
        <taxon>Alveolata</taxon>
        <taxon>Dinophyceae</taxon>
        <taxon>Prorocentrales</taxon>
        <taxon>Prorocentraceae</taxon>
        <taxon>Prorocentrum</taxon>
    </lineage>
</organism>
<protein>
    <recommendedName>
        <fullName evidence="4">Complex 1 LYR protein</fullName>
    </recommendedName>
</protein>
<evidence type="ECO:0008006" key="4">
    <source>
        <dbReference type="Google" id="ProtNLM"/>
    </source>
</evidence>
<name>A0ABN9WV61_9DINO</name>
<evidence type="ECO:0000256" key="1">
    <source>
        <dbReference type="SAM" id="MobiDB-lite"/>
    </source>
</evidence>
<accession>A0ABN9WV61</accession>
<reference evidence="2" key="1">
    <citation type="submission" date="2023-10" db="EMBL/GenBank/DDBJ databases">
        <authorList>
            <person name="Chen Y."/>
            <person name="Shah S."/>
            <person name="Dougan E. K."/>
            <person name="Thang M."/>
            <person name="Chan C."/>
        </authorList>
    </citation>
    <scope>NUCLEOTIDE SEQUENCE [LARGE SCALE GENOMIC DNA]</scope>
</reference>
<dbReference type="Proteomes" id="UP001189429">
    <property type="component" value="Unassembled WGS sequence"/>
</dbReference>
<proteinExistence type="predicted"/>
<gene>
    <name evidence="2" type="ORF">PCOR1329_LOCUS70842</name>
</gene>
<evidence type="ECO:0000313" key="3">
    <source>
        <dbReference type="Proteomes" id="UP001189429"/>
    </source>
</evidence>
<evidence type="ECO:0000313" key="2">
    <source>
        <dbReference type="EMBL" id="CAK0890727.1"/>
    </source>
</evidence>
<sequence>MAALPARLRSPRVARAFRDFCRASRETFAQDRLTQRQLRLQTAQQLRQHFGVLSEDAMVEDLRAGTDMIRYEIVQASYQQESKTYRAHIRQEHLDRVGQGGTIDLQPPPDPATLKSS</sequence>
<feature type="region of interest" description="Disordered" evidence="1">
    <location>
        <begin position="93"/>
        <end position="117"/>
    </location>
</feature>